<evidence type="ECO:0000256" key="4">
    <source>
        <dbReference type="ARBA" id="ARBA00038043"/>
    </source>
</evidence>
<keyword evidence="5" id="KW-0732">Signal</keyword>
<dbReference type="InterPro" id="IPR032675">
    <property type="entry name" value="LRR_dom_sf"/>
</dbReference>
<evidence type="ECO:0000313" key="8">
    <source>
        <dbReference type="Proteomes" id="UP000604825"/>
    </source>
</evidence>
<dbReference type="InterPro" id="IPR001611">
    <property type="entry name" value="Leu-rich_rpt"/>
</dbReference>
<evidence type="ECO:0000256" key="5">
    <source>
        <dbReference type="SAM" id="SignalP"/>
    </source>
</evidence>
<dbReference type="Pfam" id="PF13855">
    <property type="entry name" value="LRR_8"/>
    <property type="match status" value="1"/>
</dbReference>
<evidence type="ECO:0000256" key="2">
    <source>
        <dbReference type="ARBA" id="ARBA00022614"/>
    </source>
</evidence>
<evidence type="ECO:0000259" key="6">
    <source>
        <dbReference type="Pfam" id="PF08263"/>
    </source>
</evidence>
<reference evidence="7" key="1">
    <citation type="submission" date="2020-10" db="EMBL/GenBank/DDBJ databases">
        <authorList>
            <person name="Han B."/>
            <person name="Lu T."/>
            <person name="Zhao Q."/>
            <person name="Huang X."/>
            <person name="Zhao Y."/>
        </authorList>
    </citation>
    <scope>NUCLEOTIDE SEQUENCE</scope>
</reference>
<feature type="signal peptide" evidence="5">
    <location>
        <begin position="1"/>
        <end position="22"/>
    </location>
</feature>
<dbReference type="PANTHER" id="PTHR48059:SF38">
    <property type="entry name" value="OS04G0534166 PROTEIN"/>
    <property type="match status" value="1"/>
</dbReference>
<keyword evidence="3" id="KW-0677">Repeat</keyword>
<dbReference type="SUPFAM" id="SSF52058">
    <property type="entry name" value="L domain-like"/>
    <property type="match status" value="1"/>
</dbReference>
<evidence type="ECO:0000256" key="1">
    <source>
        <dbReference type="ARBA" id="ARBA00004196"/>
    </source>
</evidence>
<dbReference type="InterPro" id="IPR013210">
    <property type="entry name" value="LRR_N_plant-typ"/>
</dbReference>
<feature type="chain" id="PRO_5032279682" description="Leucine-rich repeat-containing N-terminal plant-type domain-containing protein" evidence="5">
    <location>
        <begin position="23"/>
        <end position="193"/>
    </location>
</feature>
<comment type="caution">
    <text evidence="7">The sequence shown here is derived from an EMBL/GenBank/DDBJ whole genome shotgun (WGS) entry which is preliminary data.</text>
</comment>
<dbReference type="EMBL" id="CAJGYO010000012">
    <property type="protein sequence ID" value="CAD6261734.1"/>
    <property type="molecule type" value="Genomic_DNA"/>
</dbReference>
<dbReference type="Gene3D" id="3.80.10.10">
    <property type="entry name" value="Ribonuclease Inhibitor"/>
    <property type="match status" value="1"/>
</dbReference>
<protein>
    <recommendedName>
        <fullName evidence="6">Leucine-rich repeat-containing N-terminal plant-type domain-containing protein</fullName>
    </recommendedName>
</protein>
<comment type="similarity">
    <text evidence="4">Belongs to the polygalacturonase-inhibiting protein family.</text>
</comment>
<dbReference type="Pfam" id="PF08263">
    <property type="entry name" value="LRRNT_2"/>
    <property type="match status" value="1"/>
</dbReference>
<keyword evidence="8" id="KW-1185">Reference proteome</keyword>
<sequence length="193" mass="19815">MQLSARLLCVLAILLAAQPSHADSAAAIGAARGGDDRPSPPCSPVDRAALLGFKAGVAVDTTGILATWTGGDCCGAWEGVTCDAAMGRVVALQLEAPPPKSRHCMQGMLSPSLGGLEFQESLVVRDMARIGGAIPAALARLARLRQLYFEGNMLSGPVPGSLGGLRSLQYLSLAGNRLDGQLPPELGAVSDLE</sequence>
<dbReference type="AlphaFoldDB" id="A0A811QRR7"/>
<keyword evidence="2" id="KW-0433">Leucine-rich repeat</keyword>
<dbReference type="InterPro" id="IPR051848">
    <property type="entry name" value="PGIP"/>
</dbReference>
<dbReference type="PANTHER" id="PTHR48059">
    <property type="entry name" value="POLYGALACTURONASE INHIBITOR 1"/>
    <property type="match status" value="1"/>
</dbReference>
<comment type="subcellular location">
    <subcellularLocation>
        <location evidence="1">Cell envelope</location>
    </subcellularLocation>
</comment>
<dbReference type="OrthoDB" id="1394818at2759"/>
<gene>
    <name evidence="7" type="ORF">NCGR_LOCUS45121</name>
</gene>
<dbReference type="Proteomes" id="UP000604825">
    <property type="component" value="Unassembled WGS sequence"/>
</dbReference>
<accession>A0A811QRR7</accession>
<feature type="domain" description="Leucine-rich repeat-containing N-terminal plant-type" evidence="6">
    <location>
        <begin position="46"/>
        <end position="83"/>
    </location>
</feature>
<name>A0A811QRR7_9POAL</name>
<organism evidence="7 8">
    <name type="scientific">Miscanthus lutarioriparius</name>
    <dbReference type="NCBI Taxonomy" id="422564"/>
    <lineage>
        <taxon>Eukaryota</taxon>
        <taxon>Viridiplantae</taxon>
        <taxon>Streptophyta</taxon>
        <taxon>Embryophyta</taxon>
        <taxon>Tracheophyta</taxon>
        <taxon>Spermatophyta</taxon>
        <taxon>Magnoliopsida</taxon>
        <taxon>Liliopsida</taxon>
        <taxon>Poales</taxon>
        <taxon>Poaceae</taxon>
        <taxon>PACMAD clade</taxon>
        <taxon>Panicoideae</taxon>
        <taxon>Andropogonodae</taxon>
        <taxon>Andropogoneae</taxon>
        <taxon>Saccharinae</taxon>
        <taxon>Miscanthus</taxon>
    </lineage>
</organism>
<evidence type="ECO:0000313" key="7">
    <source>
        <dbReference type="EMBL" id="CAD6261734.1"/>
    </source>
</evidence>
<proteinExistence type="inferred from homology"/>
<evidence type="ECO:0000256" key="3">
    <source>
        <dbReference type="ARBA" id="ARBA00022737"/>
    </source>
</evidence>